<feature type="transmembrane region" description="Helical" evidence="8">
    <location>
        <begin position="307"/>
        <end position="326"/>
    </location>
</feature>
<evidence type="ECO:0000313" key="9">
    <source>
        <dbReference type="EMBL" id="RYB04357.1"/>
    </source>
</evidence>
<dbReference type="Proteomes" id="UP000289411">
    <property type="component" value="Unassembled WGS sequence"/>
</dbReference>
<accession>A0A4Q2RCN0</accession>
<proteinExistence type="predicted"/>
<dbReference type="GO" id="GO:0005886">
    <property type="term" value="C:plasma membrane"/>
    <property type="evidence" value="ECO:0007669"/>
    <property type="project" value="UniProtKB-SubCell"/>
</dbReference>
<keyword evidence="4" id="KW-0997">Cell inner membrane</keyword>
<feature type="transmembrane region" description="Helical" evidence="8">
    <location>
        <begin position="54"/>
        <end position="72"/>
    </location>
</feature>
<comment type="caution">
    <text evidence="9">The sequence shown here is derived from an EMBL/GenBank/DDBJ whole genome shotgun (WGS) entry which is preliminary data.</text>
</comment>
<evidence type="ECO:0000256" key="1">
    <source>
        <dbReference type="ARBA" id="ARBA00004651"/>
    </source>
</evidence>
<feature type="transmembrane region" description="Helical" evidence="8">
    <location>
        <begin position="252"/>
        <end position="271"/>
    </location>
</feature>
<dbReference type="OrthoDB" id="7157592at2"/>
<keyword evidence="3" id="KW-1003">Cell membrane</keyword>
<sequence>MSVVTEDLPEGKRQRIEVSELFRRYGTAAIFLVLVIGAASQSQAFLTERNVMNVLRQVAPTGIMAVGMLFVILTRGIDLSVGSLLALGSVSCALTAAAGSGTPVAVAAAVGAGAAAGIVTGVLVAYAELPPFVITLAMMTAARGSALILASGQPIMMGDPGEALTDFGSGFVLGVPQPVILMFAVFVVAGVVLNFTKFGRIVKAIGSNAEAVRLSGIAAPRYVMAVYVISGALAATAGIISASRTGVGSGSIGVGAELDVIAAVVIGGASLMGGRGGVVNTLLGALVMGVIGNIMNLADVPGYNQQVFMGGIIVVAMLLQYGARWLRR</sequence>
<evidence type="ECO:0000256" key="8">
    <source>
        <dbReference type="SAM" id="Phobius"/>
    </source>
</evidence>
<comment type="subcellular location">
    <subcellularLocation>
        <location evidence="1">Cell membrane</location>
        <topology evidence="1">Multi-pass membrane protein</topology>
    </subcellularLocation>
</comment>
<evidence type="ECO:0000256" key="5">
    <source>
        <dbReference type="ARBA" id="ARBA00022692"/>
    </source>
</evidence>
<gene>
    <name evidence="9" type="ORF">D3272_12950</name>
</gene>
<evidence type="ECO:0000256" key="6">
    <source>
        <dbReference type="ARBA" id="ARBA00022989"/>
    </source>
</evidence>
<evidence type="ECO:0000313" key="10">
    <source>
        <dbReference type="Proteomes" id="UP000289411"/>
    </source>
</evidence>
<keyword evidence="5 8" id="KW-0812">Transmembrane</keyword>
<reference evidence="9 10" key="1">
    <citation type="submission" date="2018-09" db="EMBL/GenBank/DDBJ databases">
        <authorList>
            <person name="Grouzdev D.S."/>
            <person name="Krutkina M.S."/>
        </authorList>
    </citation>
    <scope>NUCLEOTIDE SEQUENCE [LARGE SCALE GENOMIC DNA]</scope>
    <source>
        <strain evidence="9 10">RmlP001</strain>
    </source>
</reference>
<dbReference type="InterPro" id="IPR001851">
    <property type="entry name" value="ABC_transp_permease"/>
</dbReference>
<keyword evidence="6 8" id="KW-1133">Transmembrane helix</keyword>
<dbReference type="RefSeq" id="WP_129219632.1">
    <property type="nucleotide sequence ID" value="NZ_QYBC01000010.1"/>
</dbReference>
<evidence type="ECO:0000256" key="4">
    <source>
        <dbReference type="ARBA" id="ARBA00022519"/>
    </source>
</evidence>
<dbReference type="PANTHER" id="PTHR32196">
    <property type="entry name" value="ABC TRANSPORTER PERMEASE PROTEIN YPHD-RELATED-RELATED"/>
    <property type="match status" value="1"/>
</dbReference>
<dbReference type="AlphaFoldDB" id="A0A4Q2RCN0"/>
<dbReference type="EMBL" id="QYBC01000010">
    <property type="protein sequence ID" value="RYB04357.1"/>
    <property type="molecule type" value="Genomic_DNA"/>
</dbReference>
<feature type="transmembrane region" description="Helical" evidence="8">
    <location>
        <begin position="278"/>
        <end position="295"/>
    </location>
</feature>
<organism evidence="9 10">
    <name type="scientific">Lichenibacterium ramalinae</name>
    <dbReference type="NCBI Taxonomy" id="2316527"/>
    <lineage>
        <taxon>Bacteria</taxon>
        <taxon>Pseudomonadati</taxon>
        <taxon>Pseudomonadota</taxon>
        <taxon>Alphaproteobacteria</taxon>
        <taxon>Hyphomicrobiales</taxon>
        <taxon>Lichenihabitantaceae</taxon>
        <taxon>Lichenibacterium</taxon>
    </lineage>
</organism>
<reference evidence="9 10" key="2">
    <citation type="submission" date="2019-02" db="EMBL/GenBank/DDBJ databases">
        <title>'Lichenibacterium ramalinii' gen. nov. sp. nov., 'Lichenibacterium minor' gen. nov. sp. nov.</title>
        <authorList>
            <person name="Pankratov T."/>
        </authorList>
    </citation>
    <scope>NUCLEOTIDE SEQUENCE [LARGE SCALE GENOMIC DNA]</scope>
    <source>
        <strain evidence="9 10">RmlP001</strain>
    </source>
</reference>
<protein>
    <submittedName>
        <fullName evidence="9">ABC transporter permease</fullName>
    </submittedName>
</protein>
<evidence type="ECO:0000256" key="2">
    <source>
        <dbReference type="ARBA" id="ARBA00022448"/>
    </source>
</evidence>
<keyword evidence="2" id="KW-0813">Transport</keyword>
<dbReference type="PANTHER" id="PTHR32196:SF21">
    <property type="entry name" value="ABC TRANSPORTER PERMEASE PROTEIN YPHD-RELATED"/>
    <property type="match status" value="1"/>
</dbReference>
<feature type="transmembrane region" description="Helical" evidence="8">
    <location>
        <begin position="132"/>
        <end position="151"/>
    </location>
</feature>
<feature type="transmembrane region" description="Helical" evidence="8">
    <location>
        <begin position="21"/>
        <end position="42"/>
    </location>
</feature>
<keyword evidence="7 8" id="KW-0472">Membrane</keyword>
<feature type="transmembrane region" description="Helical" evidence="8">
    <location>
        <begin position="104"/>
        <end position="125"/>
    </location>
</feature>
<evidence type="ECO:0000256" key="3">
    <source>
        <dbReference type="ARBA" id="ARBA00022475"/>
    </source>
</evidence>
<dbReference type="Pfam" id="PF02653">
    <property type="entry name" value="BPD_transp_2"/>
    <property type="match status" value="1"/>
</dbReference>
<feature type="transmembrane region" description="Helical" evidence="8">
    <location>
        <begin position="222"/>
        <end position="240"/>
    </location>
</feature>
<feature type="transmembrane region" description="Helical" evidence="8">
    <location>
        <begin position="79"/>
        <end position="98"/>
    </location>
</feature>
<keyword evidence="10" id="KW-1185">Reference proteome</keyword>
<name>A0A4Q2RCN0_9HYPH</name>
<dbReference type="CDD" id="cd06579">
    <property type="entry name" value="TM_PBP1_transp_AraH_like"/>
    <property type="match status" value="1"/>
</dbReference>
<dbReference type="GO" id="GO:0022857">
    <property type="term" value="F:transmembrane transporter activity"/>
    <property type="evidence" value="ECO:0007669"/>
    <property type="project" value="InterPro"/>
</dbReference>
<feature type="transmembrane region" description="Helical" evidence="8">
    <location>
        <begin position="171"/>
        <end position="193"/>
    </location>
</feature>
<evidence type="ECO:0000256" key="7">
    <source>
        <dbReference type="ARBA" id="ARBA00023136"/>
    </source>
</evidence>